<dbReference type="RefSeq" id="WP_256310052.1">
    <property type="nucleotide sequence ID" value="NZ_JANGAC010000001.1"/>
</dbReference>
<dbReference type="EMBL" id="JANGAC010000001">
    <property type="protein sequence ID" value="MCQ4921532.1"/>
    <property type="molecule type" value="Genomic_DNA"/>
</dbReference>
<comment type="caution">
    <text evidence="1">The sequence shown here is derived from an EMBL/GenBank/DDBJ whole genome shotgun (WGS) entry which is preliminary data.</text>
</comment>
<sequence length="44" mass="5265">MTKEEIIGRLRSLKYKRNAEKYISDKDRQVLEKAIRILEVTSLE</sequence>
<evidence type="ECO:0000313" key="2">
    <source>
        <dbReference type="Proteomes" id="UP001524478"/>
    </source>
</evidence>
<protein>
    <submittedName>
        <fullName evidence="1">Uncharacterized protein</fullName>
    </submittedName>
</protein>
<accession>A0ABT1S5C6</accession>
<evidence type="ECO:0000313" key="1">
    <source>
        <dbReference type="EMBL" id="MCQ4921532.1"/>
    </source>
</evidence>
<dbReference type="Proteomes" id="UP001524478">
    <property type="component" value="Unassembled WGS sequence"/>
</dbReference>
<organism evidence="1 2">
    <name type="scientific">Tissierella carlieri</name>
    <dbReference type="NCBI Taxonomy" id="689904"/>
    <lineage>
        <taxon>Bacteria</taxon>
        <taxon>Bacillati</taxon>
        <taxon>Bacillota</taxon>
        <taxon>Tissierellia</taxon>
        <taxon>Tissierellales</taxon>
        <taxon>Tissierellaceae</taxon>
        <taxon>Tissierella</taxon>
    </lineage>
</organism>
<proteinExistence type="predicted"/>
<reference evidence="1 2" key="1">
    <citation type="submission" date="2022-06" db="EMBL/GenBank/DDBJ databases">
        <title>Isolation of gut microbiota from human fecal samples.</title>
        <authorList>
            <person name="Pamer E.G."/>
            <person name="Barat B."/>
            <person name="Waligurski E."/>
            <person name="Medina S."/>
            <person name="Paddock L."/>
            <person name="Mostad J."/>
        </authorList>
    </citation>
    <scope>NUCLEOTIDE SEQUENCE [LARGE SCALE GENOMIC DNA]</scope>
    <source>
        <strain evidence="1 2">DFI.7.95</strain>
    </source>
</reference>
<gene>
    <name evidence="1" type="ORF">NE686_00420</name>
</gene>
<keyword evidence="2" id="KW-1185">Reference proteome</keyword>
<name>A0ABT1S5C6_9FIRM</name>